<dbReference type="GO" id="GO:0005524">
    <property type="term" value="F:ATP binding"/>
    <property type="evidence" value="ECO:0007669"/>
    <property type="project" value="UniProtKB-UniRule"/>
</dbReference>
<feature type="binding site" evidence="8">
    <location>
        <position position="47"/>
    </location>
    <ligand>
        <name>ATP</name>
        <dbReference type="ChEBI" id="CHEBI:30616"/>
    </ligand>
</feature>
<evidence type="ECO:0000256" key="1">
    <source>
        <dbReference type="ARBA" id="ARBA00004496"/>
    </source>
</evidence>
<dbReference type="InterPro" id="IPR001245">
    <property type="entry name" value="Ser-Thr/Tyr_kinase_cat_dom"/>
</dbReference>
<evidence type="ECO:0000259" key="9">
    <source>
        <dbReference type="PROSITE" id="PS50011"/>
    </source>
</evidence>
<evidence type="ECO:0000256" key="7">
    <source>
        <dbReference type="ARBA" id="ARBA00022840"/>
    </source>
</evidence>
<keyword evidence="14" id="KW-1185">Reference proteome</keyword>
<dbReference type="AlphaFoldDB" id="A0A3S3P1R5"/>
<dbReference type="PROSITE" id="PS51984">
    <property type="entry name" value="CPB1"/>
    <property type="match status" value="1"/>
</dbReference>
<proteinExistence type="predicted"/>
<feature type="domain" description="Cryptic POLO box 1 (CPB1)" evidence="10">
    <location>
        <begin position="310"/>
        <end position="401"/>
    </location>
</feature>
<dbReference type="Gene3D" id="3.30.1120.30">
    <property type="entry name" value="POLO box domain"/>
    <property type="match status" value="1"/>
</dbReference>
<evidence type="ECO:0000313" key="11">
    <source>
        <dbReference type="EMBL" id="RWS04906.1"/>
    </source>
</evidence>
<gene>
    <name evidence="13" type="ORF">B4U79_02712</name>
    <name evidence="11" type="ORF">B4U79_09586</name>
    <name evidence="12" type="ORF">B4U79_12574</name>
</gene>
<dbReference type="Gene3D" id="3.30.1120.130">
    <property type="match status" value="1"/>
</dbReference>
<dbReference type="InterPro" id="IPR036947">
    <property type="entry name" value="POLO_box_dom_sf"/>
</dbReference>
<dbReference type="InterPro" id="IPR047108">
    <property type="entry name" value="Plk4-like_POLO_box_2_sf"/>
</dbReference>
<feature type="domain" description="Protein kinase" evidence="9">
    <location>
        <begin position="18"/>
        <end position="314"/>
    </location>
</feature>
<reference evidence="13 14" key="1">
    <citation type="journal article" date="2018" name="Gigascience">
        <title>Genomes of trombidid mites reveal novel predicted allergens and laterally-transferred genes associated with secondary metabolism.</title>
        <authorList>
            <person name="Dong X."/>
            <person name="Chaisiri K."/>
            <person name="Xia D."/>
            <person name="Armstrong S.D."/>
            <person name="Fang Y."/>
            <person name="Donnelly M.J."/>
            <person name="Kadowaki T."/>
            <person name="McGarry J.W."/>
            <person name="Darby A.C."/>
            <person name="Makepeace B.L."/>
        </authorList>
    </citation>
    <scope>NUCLEOTIDE SEQUENCE [LARGE SCALE GENOMIC DNA]</scope>
    <source>
        <strain evidence="13">UoL-WK</strain>
    </source>
</reference>
<evidence type="ECO:0000256" key="2">
    <source>
        <dbReference type="ARBA" id="ARBA00022490"/>
    </source>
</evidence>
<dbReference type="GO" id="GO:0004674">
    <property type="term" value="F:protein serine/threonine kinase activity"/>
    <property type="evidence" value="ECO:0007669"/>
    <property type="project" value="UniProtKB-KW"/>
</dbReference>
<dbReference type="FunFam" id="3.30.200.20:FF:000042">
    <property type="entry name" value="Aurora kinase A"/>
    <property type="match status" value="1"/>
</dbReference>
<dbReference type="Pfam" id="PF18190">
    <property type="entry name" value="Plk4_PB1"/>
    <property type="match status" value="1"/>
</dbReference>
<keyword evidence="5 8" id="KW-0547">Nucleotide-binding</keyword>
<evidence type="ECO:0000313" key="14">
    <source>
        <dbReference type="Proteomes" id="UP000285301"/>
    </source>
</evidence>
<dbReference type="InterPro" id="IPR017441">
    <property type="entry name" value="Protein_kinase_ATP_BS"/>
</dbReference>
<dbReference type="Proteomes" id="UP000285301">
    <property type="component" value="Unassembled WGS sequence"/>
</dbReference>
<dbReference type="PROSITE" id="PS50011">
    <property type="entry name" value="PROTEIN_KINASE_DOM"/>
    <property type="match status" value="1"/>
</dbReference>
<comment type="caution">
    <text evidence="13">The sequence shown here is derived from an EMBL/GenBank/DDBJ whole genome shotgun (WGS) entry which is preliminary data.</text>
</comment>
<dbReference type="PANTHER" id="PTHR24345:SF91">
    <property type="entry name" value="SERINE_THREONINE-PROTEIN KINASE PLK4"/>
    <property type="match status" value="1"/>
</dbReference>
<dbReference type="Gene3D" id="3.30.1120.120">
    <property type="match status" value="1"/>
</dbReference>
<keyword evidence="6 13" id="KW-0418">Kinase</keyword>
<reference evidence="13" key="2">
    <citation type="submission" date="2018-11" db="EMBL/GenBank/DDBJ databases">
        <title>Trombidioid mite genomics.</title>
        <authorList>
            <person name="Dong X."/>
        </authorList>
    </citation>
    <scope>NUCLEOTIDE SEQUENCE</scope>
    <source>
        <strain evidence="13">UoL-WK</strain>
    </source>
</reference>
<evidence type="ECO:0000256" key="5">
    <source>
        <dbReference type="ARBA" id="ARBA00022741"/>
    </source>
</evidence>
<dbReference type="PANTHER" id="PTHR24345">
    <property type="entry name" value="SERINE/THREONINE-PROTEIN KINASE PLK"/>
    <property type="match status" value="1"/>
</dbReference>
<keyword evidence="7 8" id="KW-0067">ATP-binding</keyword>
<evidence type="ECO:0000256" key="4">
    <source>
        <dbReference type="ARBA" id="ARBA00022679"/>
    </source>
</evidence>
<dbReference type="Pfam" id="PF07714">
    <property type="entry name" value="PK_Tyr_Ser-Thr"/>
    <property type="match status" value="1"/>
</dbReference>
<evidence type="ECO:0000256" key="6">
    <source>
        <dbReference type="ARBA" id="ARBA00022777"/>
    </source>
</evidence>
<dbReference type="InterPro" id="IPR046437">
    <property type="entry name" value="Ser_Thr-PK_POLO_box_1_sf"/>
</dbReference>
<sequence>MSIKDENERSFSDSMNDYEFKREIGFGSFGRVFEALCVANGEMCAIKVIDVRSKRENLNRIKNEVALHLRLNHQNVVQLYTVIEDENSVYLILELCWGSLNDFIKLTFDYNNSLLRVRSEFANTNTRLNDYNSDKLKVFSKSISNHNDSTKPAKRLLSFATIRCIIKQICNGLSYLHRNNIIHRDLNLKNVLLKMNPFEQNIMVKIADFGLAFDMNSQTKFDLNASPITPQGKTICGTPGYISPEVWSQSGVSKASDVFSIGSILFALVTGFTPKGELDLNGMNPVLADVISKLLCNDPAKRLKIENLLLHPFIVGHLAASHLPPFRKLTNSLQLEVTEKETVKINFIKSNSSIEVSSKEDRIVICSKNKSFLHFTMENLPENHWKKYMYVWRFVELIKSRTPRVILHLNSNNIVSYKNFSMTVLKCCLMENNSFEANLVNNVTKENFVLNSQTLKNDFESEIIQSLKNYQTKCLEIEESMKKLENSEFRVFPVILGRKAKTKKIERNHSLDLSVTIDGIGSVTLLPDGIFKVEFKDGSSIVTGENSPIIFQSNVGTKQSFTAKDVLPKYVLKKLSLVPKAIEELRKQSILSERS</sequence>
<protein>
    <submittedName>
        <fullName evidence="13">Serine/threonine-protein kinase PLK4-like protein</fullName>
    </submittedName>
</protein>
<dbReference type="EMBL" id="NCKU01005037">
    <property type="protein sequence ID" value="RWS05089.1"/>
    <property type="molecule type" value="Genomic_DNA"/>
</dbReference>
<dbReference type="EMBL" id="NCKU01005190">
    <property type="protein sequence ID" value="RWS04906.1"/>
    <property type="molecule type" value="Genomic_DNA"/>
</dbReference>
<keyword evidence="3" id="KW-0723">Serine/threonine-protein kinase</keyword>
<evidence type="ECO:0000313" key="12">
    <source>
        <dbReference type="EMBL" id="RWS05089.1"/>
    </source>
</evidence>
<evidence type="ECO:0000259" key="10">
    <source>
        <dbReference type="PROSITE" id="PS51984"/>
    </source>
</evidence>
<dbReference type="InterPro" id="IPR011009">
    <property type="entry name" value="Kinase-like_dom_sf"/>
</dbReference>
<dbReference type="GO" id="GO:0005737">
    <property type="term" value="C:cytoplasm"/>
    <property type="evidence" value="ECO:0007669"/>
    <property type="project" value="UniProtKB-SubCell"/>
</dbReference>
<dbReference type="GO" id="GO:0005634">
    <property type="term" value="C:nucleus"/>
    <property type="evidence" value="ECO:0007669"/>
    <property type="project" value="TreeGrafter"/>
</dbReference>
<dbReference type="EMBL" id="NCKU01004275">
    <property type="protein sequence ID" value="RWS06201.1"/>
    <property type="molecule type" value="Genomic_DNA"/>
</dbReference>
<dbReference type="SUPFAM" id="SSF56112">
    <property type="entry name" value="Protein kinase-like (PK-like)"/>
    <property type="match status" value="1"/>
</dbReference>
<evidence type="ECO:0000313" key="13">
    <source>
        <dbReference type="EMBL" id="RWS06201.1"/>
    </source>
</evidence>
<evidence type="ECO:0000256" key="8">
    <source>
        <dbReference type="PROSITE-ProRule" id="PRU10141"/>
    </source>
</evidence>
<evidence type="ECO:0000256" key="3">
    <source>
        <dbReference type="ARBA" id="ARBA00022527"/>
    </source>
</evidence>
<name>A0A3S3P1R5_9ACAR</name>
<dbReference type="Gene3D" id="1.10.510.10">
    <property type="entry name" value="Transferase(Phosphotransferase) domain 1"/>
    <property type="match status" value="2"/>
</dbReference>
<accession>A0A3S3P1R5</accession>
<comment type="subcellular location">
    <subcellularLocation>
        <location evidence="1">Cytoplasm</location>
    </subcellularLocation>
</comment>
<keyword evidence="2" id="KW-0963">Cytoplasm</keyword>
<dbReference type="OrthoDB" id="10004143at2759"/>
<dbReference type="SUPFAM" id="SSF82615">
    <property type="entry name" value="Polo-box domain"/>
    <property type="match status" value="1"/>
</dbReference>
<dbReference type="InterPro" id="IPR000719">
    <property type="entry name" value="Prot_kinase_dom"/>
</dbReference>
<dbReference type="InterPro" id="IPR033699">
    <property type="entry name" value="POLO_box_Plk4_1"/>
</dbReference>
<dbReference type="STRING" id="1965070.A0A3S3P1R5"/>
<organism evidence="13 14">
    <name type="scientific">Dinothrombium tinctorium</name>
    <dbReference type="NCBI Taxonomy" id="1965070"/>
    <lineage>
        <taxon>Eukaryota</taxon>
        <taxon>Metazoa</taxon>
        <taxon>Ecdysozoa</taxon>
        <taxon>Arthropoda</taxon>
        <taxon>Chelicerata</taxon>
        <taxon>Arachnida</taxon>
        <taxon>Acari</taxon>
        <taxon>Acariformes</taxon>
        <taxon>Trombidiformes</taxon>
        <taxon>Prostigmata</taxon>
        <taxon>Anystina</taxon>
        <taxon>Parasitengona</taxon>
        <taxon>Trombidioidea</taxon>
        <taxon>Trombidiidae</taxon>
        <taxon>Dinothrombium</taxon>
    </lineage>
</organism>
<dbReference type="PROSITE" id="PS00107">
    <property type="entry name" value="PROTEIN_KINASE_ATP"/>
    <property type="match status" value="1"/>
</dbReference>
<keyword evidence="4" id="KW-0808">Transferase</keyword>